<evidence type="ECO:0000313" key="1">
    <source>
        <dbReference type="EMBL" id="TCZ73378.1"/>
    </source>
</evidence>
<proteinExistence type="predicted"/>
<comment type="caution">
    <text evidence="1">The sequence shown here is derived from an EMBL/GenBank/DDBJ whole genome shotgun (WGS) entry which is preliminary data.</text>
</comment>
<accession>A0A4R4E6N9</accession>
<sequence length="194" mass="22383">MHLQEERYPSGALCSIRRIENGAPANGWSVTQYFENGQLARTECWSHGLLIELKTFAEDGAQRAHQIYNHRLKALVDRPVVDQKNVVRPNIVSGCAHMGFYLRHLPAIAAYIGAEYDEDELMRTFNGFFASPMGNTWEHGEDEPLTLQWRLAGPQLVFYILFEEGEMLYFWHLRTPDEESYTAARTFMEALPRD</sequence>
<reference evidence="1 2" key="1">
    <citation type="submission" date="2019-03" db="EMBL/GenBank/DDBJ databases">
        <authorList>
            <person name="Kim M.K.M."/>
        </authorList>
    </citation>
    <scope>NUCLEOTIDE SEQUENCE [LARGE SCALE GENOMIC DNA]</scope>
    <source>
        <strain evidence="1 2">17J68-15</strain>
    </source>
</reference>
<dbReference type="EMBL" id="SKFH01000007">
    <property type="protein sequence ID" value="TCZ73378.1"/>
    <property type="molecule type" value="Genomic_DNA"/>
</dbReference>
<dbReference type="RefSeq" id="WP_131851397.1">
    <property type="nucleotide sequence ID" value="NZ_SKFH01000007.1"/>
</dbReference>
<dbReference type="Proteomes" id="UP000295164">
    <property type="component" value="Unassembled WGS sequence"/>
</dbReference>
<organism evidence="1 2">
    <name type="scientific">Flaviaesturariibacter aridisoli</name>
    <dbReference type="NCBI Taxonomy" id="2545761"/>
    <lineage>
        <taxon>Bacteria</taxon>
        <taxon>Pseudomonadati</taxon>
        <taxon>Bacteroidota</taxon>
        <taxon>Chitinophagia</taxon>
        <taxon>Chitinophagales</taxon>
        <taxon>Chitinophagaceae</taxon>
        <taxon>Flaviaestuariibacter</taxon>
    </lineage>
</organism>
<evidence type="ECO:0000313" key="2">
    <source>
        <dbReference type="Proteomes" id="UP000295164"/>
    </source>
</evidence>
<dbReference type="AlphaFoldDB" id="A0A4R4E6N9"/>
<dbReference type="OrthoDB" id="9812355at2"/>
<keyword evidence="2" id="KW-1185">Reference proteome</keyword>
<protein>
    <submittedName>
        <fullName evidence="1">Uncharacterized protein</fullName>
    </submittedName>
</protein>
<name>A0A4R4E6N9_9BACT</name>
<gene>
    <name evidence="1" type="ORF">E0486_06815</name>
</gene>